<evidence type="ECO:0000256" key="18">
    <source>
        <dbReference type="SAM" id="MobiDB-lite"/>
    </source>
</evidence>
<feature type="compositionally biased region" description="Pro residues" evidence="18">
    <location>
        <begin position="304"/>
        <end position="313"/>
    </location>
</feature>
<dbReference type="SUPFAM" id="SSF50729">
    <property type="entry name" value="PH domain-like"/>
    <property type="match status" value="1"/>
</dbReference>
<sequence length="416" mass="45802">MSRRTKPGGRGQQENVSSCLLEELENQQVFDLLGRKCTTMVTTVAQLFLALPQSSRNWSKQSSGVLCFVKDVPKRSYFIRLYDLKQQKMTWEQELYNQMVYVTPTTFFHTFLGDECSVGLNFADEQEAQSFQQMVEEKIQKRNQRDNRQLPPPPPPVNGDRKATFSRPPLSGVDMNGPCSQPNSPSSPLSLATVNIQNPDITFSRYRGLPVPTAVDKKKGKKKISKADIGAPCGFKHIQHIGWDPSSGFDLNDLDPDLKTFFSKAGISDAQLTDAKTSKIIYDFIEGQGGLEAVKEELRRQGPSHPPPPPPHRASPHLPASGPGRSGPLPPLPGLGPVGTQPPAISSGRGALLDQIRQGIQLNKTPDVVDSPPSMQSPEGLVGALMHVMQKRSKVIHSSDEGEDNGDEEDDDEWDD</sequence>
<dbReference type="GO" id="GO:0003779">
    <property type="term" value="F:actin binding"/>
    <property type="evidence" value="ECO:0007669"/>
    <property type="project" value="InterPro"/>
</dbReference>
<keyword evidence="7" id="KW-0597">Phosphoprotein</keyword>
<dbReference type="GO" id="GO:0035023">
    <property type="term" value="P:regulation of Rho protein signal transduction"/>
    <property type="evidence" value="ECO:0007669"/>
    <property type="project" value="InterPro"/>
</dbReference>
<evidence type="ECO:0000256" key="11">
    <source>
        <dbReference type="ARBA" id="ARBA00023139"/>
    </source>
</evidence>
<dbReference type="GO" id="GO:0005856">
    <property type="term" value="C:cytoskeleton"/>
    <property type="evidence" value="ECO:0007669"/>
    <property type="project" value="UniProtKB-SubCell"/>
</dbReference>
<dbReference type="InterPro" id="IPR033927">
    <property type="entry name" value="WASPfam_EVH1"/>
</dbReference>
<keyword evidence="5" id="KW-1003">Cell membrane</keyword>
<feature type="region of interest" description="Disordered" evidence="18">
    <location>
        <begin position="297"/>
        <end position="416"/>
    </location>
</feature>
<dbReference type="InterPro" id="IPR011993">
    <property type="entry name" value="PH-like_dom_sf"/>
</dbReference>
<comment type="function">
    <text evidence="15">Effector protein for Rho-type GTPases that regulates actin filament reorganization via its interaction with the Arp2/3 complex. Important for efficient actin polymerization. Possible regulator of lymphocyte and platelet function. Mediates actin filament reorganization and the formation of actin pedestals upon infection by pathogenic bacteria. In addition to its role in the cytoplasmic cytoskeleton, also promotes actin polymerization in the nucleus, thereby regulating gene transcription and repair of damaged DNA. Promotes homologous recombination (HR) repair in response to DNA damage by promoting nuclear actin polymerization, leading to drive motility of double-strand breaks (DSBs).</text>
</comment>
<dbReference type="InterPro" id="IPR036936">
    <property type="entry name" value="CRIB_dom_sf"/>
</dbReference>
<dbReference type="SMART" id="SM00246">
    <property type="entry name" value="WH2"/>
    <property type="match status" value="1"/>
</dbReference>
<protein>
    <recommendedName>
        <fullName evidence="17">Actin nucleation-promoting factor WAS</fullName>
    </recommendedName>
</protein>
<dbReference type="Pfam" id="PF00786">
    <property type="entry name" value="PBD"/>
    <property type="match status" value="1"/>
</dbReference>
<dbReference type="GO" id="GO:0006952">
    <property type="term" value="P:defense response"/>
    <property type="evidence" value="ECO:0007669"/>
    <property type="project" value="UniProtKB-ARBA"/>
</dbReference>
<feature type="compositionally biased region" description="Low complexity" evidence="18">
    <location>
        <begin position="178"/>
        <end position="188"/>
    </location>
</feature>
<evidence type="ECO:0000256" key="16">
    <source>
        <dbReference type="ARBA" id="ARBA00065809"/>
    </source>
</evidence>
<evidence type="ECO:0000256" key="17">
    <source>
        <dbReference type="ARBA" id="ARBA00070843"/>
    </source>
</evidence>
<dbReference type="Proteomes" id="UP001474421">
    <property type="component" value="Unassembled WGS sequence"/>
</dbReference>
<keyword evidence="13" id="KW-0539">Nucleus</keyword>
<feature type="domain" description="CRIB" evidence="19">
    <location>
        <begin position="229"/>
        <end position="242"/>
    </location>
</feature>
<evidence type="ECO:0000256" key="13">
    <source>
        <dbReference type="ARBA" id="ARBA00023242"/>
    </source>
</evidence>
<dbReference type="GO" id="GO:0042802">
    <property type="term" value="F:identical protein binding"/>
    <property type="evidence" value="ECO:0007669"/>
    <property type="project" value="UniProtKB-ARBA"/>
</dbReference>
<evidence type="ECO:0000313" key="22">
    <source>
        <dbReference type="EMBL" id="KAK9407545.1"/>
    </source>
</evidence>
<dbReference type="InterPro" id="IPR000697">
    <property type="entry name" value="WH1/EVH1_dom"/>
</dbReference>
<dbReference type="GO" id="GO:0031267">
    <property type="term" value="F:small GTPase binding"/>
    <property type="evidence" value="ECO:0007669"/>
    <property type="project" value="InterPro"/>
</dbReference>
<dbReference type="PROSITE" id="PS50229">
    <property type="entry name" value="WH1"/>
    <property type="match status" value="1"/>
</dbReference>
<evidence type="ECO:0000256" key="7">
    <source>
        <dbReference type="ARBA" id="ARBA00022553"/>
    </source>
</evidence>
<dbReference type="GO" id="GO:0006955">
    <property type="term" value="P:immune response"/>
    <property type="evidence" value="ECO:0007669"/>
    <property type="project" value="UniProtKB-ARBA"/>
</dbReference>
<feature type="domain" description="WH2" evidence="21">
    <location>
        <begin position="348"/>
        <end position="365"/>
    </location>
</feature>
<dbReference type="InterPro" id="IPR000095">
    <property type="entry name" value="CRIB_dom"/>
</dbReference>
<evidence type="ECO:0000256" key="12">
    <source>
        <dbReference type="ARBA" id="ARBA00023212"/>
    </source>
</evidence>
<dbReference type="Pfam" id="PF02205">
    <property type="entry name" value="WH2"/>
    <property type="match status" value="1"/>
</dbReference>
<name>A0AAW1BZW1_CROAD</name>
<dbReference type="GO" id="GO:0005634">
    <property type="term" value="C:nucleus"/>
    <property type="evidence" value="ECO:0007669"/>
    <property type="project" value="UniProtKB-SubCell"/>
</dbReference>
<dbReference type="CDD" id="cd01205">
    <property type="entry name" value="EVH1_WASP-like"/>
    <property type="match status" value="1"/>
</dbReference>
<dbReference type="PANTHER" id="PTHR13502">
    <property type="entry name" value="CDC42 SMALL EFFECTOR PROTEIN HOMOLOG"/>
    <property type="match status" value="1"/>
</dbReference>
<dbReference type="SUPFAM" id="SSF47912">
    <property type="entry name" value="Wiscott-Aldrich syndrome protein, WASP, C-terminal domain"/>
    <property type="match status" value="2"/>
</dbReference>
<dbReference type="Pfam" id="PF00568">
    <property type="entry name" value="WH1"/>
    <property type="match status" value="1"/>
</dbReference>
<feature type="compositionally biased region" description="Acidic residues" evidence="18">
    <location>
        <begin position="401"/>
        <end position="416"/>
    </location>
</feature>
<evidence type="ECO:0000256" key="15">
    <source>
        <dbReference type="ARBA" id="ARBA00058739"/>
    </source>
</evidence>
<proteinExistence type="inferred from homology"/>
<keyword evidence="6" id="KW-0963">Cytoplasm</keyword>
<keyword evidence="9" id="KW-0133">Cell shape</keyword>
<keyword evidence="23" id="KW-1185">Reference proteome</keyword>
<evidence type="ECO:0000259" key="21">
    <source>
        <dbReference type="PROSITE" id="PS51082"/>
    </source>
</evidence>
<dbReference type="FunFam" id="2.30.29.30:FF:000130">
    <property type="entry name" value="neural Wiskott-Aldrich syndrome protein"/>
    <property type="match status" value="1"/>
</dbReference>
<dbReference type="Gene3D" id="3.90.810.10">
    <property type="entry name" value="CRIB domain"/>
    <property type="match status" value="2"/>
</dbReference>
<keyword evidence="12" id="KW-0206">Cytoskeleton</keyword>
<evidence type="ECO:0000256" key="14">
    <source>
        <dbReference type="ARBA" id="ARBA00023288"/>
    </source>
</evidence>
<dbReference type="Gene3D" id="2.30.29.30">
    <property type="entry name" value="Pleckstrin-homology domain (PH domain)/Phosphotyrosine-binding domain (PTB)"/>
    <property type="match status" value="1"/>
</dbReference>
<dbReference type="AlphaFoldDB" id="A0AAW1BZW1"/>
<keyword evidence="11" id="KW-0564">Palmitate</keyword>
<dbReference type="PANTHER" id="PTHR13502:SF9">
    <property type="entry name" value="CRIB DOMAIN-CONTAINING PROTEIN"/>
    <property type="match status" value="1"/>
</dbReference>
<dbReference type="GO" id="GO:0030041">
    <property type="term" value="P:actin filament polymerization"/>
    <property type="evidence" value="ECO:0007669"/>
    <property type="project" value="UniProtKB-ARBA"/>
</dbReference>
<feature type="region of interest" description="Disordered" evidence="18">
    <location>
        <begin position="139"/>
        <end position="188"/>
    </location>
</feature>
<evidence type="ECO:0000256" key="5">
    <source>
        <dbReference type="ARBA" id="ARBA00022475"/>
    </source>
</evidence>
<feature type="compositionally biased region" description="Low complexity" evidence="18">
    <location>
        <begin position="316"/>
        <end position="327"/>
    </location>
</feature>
<dbReference type="InterPro" id="IPR039056">
    <property type="entry name" value="SPEC"/>
</dbReference>
<dbReference type="InterPro" id="IPR011026">
    <property type="entry name" value="WAS_C"/>
</dbReference>
<dbReference type="CDD" id="cd22075">
    <property type="entry name" value="WH2_hN-WASP_r2_like"/>
    <property type="match status" value="1"/>
</dbReference>
<dbReference type="SMART" id="SM00285">
    <property type="entry name" value="PBD"/>
    <property type="match status" value="1"/>
</dbReference>
<evidence type="ECO:0000256" key="8">
    <source>
        <dbReference type="ARBA" id="ARBA00022737"/>
    </source>
</evidence>
<evidence type="ECO:0000259" key="19">
    <source>
        <dbReference type="PROSITE" id="PS50108"/>
    </source>
</evidence>
<dbReference type="PROSITE" id="PS50108">
    <property type="entry name" value="CRIB"/>
    <property type="match status" value="1"/>
</dbReference>
<comment type="subunit">
    <text evidence="16">Binds the Arp2/3 complex. Interacts with CDC42, RAC, NCK, HCK, FYN, SRC kinase FGR, BTK, ABL1, PSTPIP1, WIP, and to the p85 subunit of PLC-gamma. Interacts (via C-terminus) with ALDOA. Interacts with NCK1 (via SH3 domains). Interacts with FCHSD2.</text>
</comment>
<evidence type="ECO:0000313" key="23">
    <source>
        <dbReference type="Proteomes" id="UP001474421"/>
    </source>
</evidence>
<organism evidence="22 23">
    <name type="scientific">Crotalus adamanteus</name>
    <name type="common">Eastern diamondback rattlesnake</name>
    <dbReference type="NCBI Taxonomy" id="8729"/>
    <lineage>
        <taxon>Eukaryota</taxon>
        <taxon>Metazoa</taxon>
        <taxon>Chordata</taxon>
        <taxon>Craniata</taxon>
        <taxon>Vertebrata</taxon>
        <taxon>Euteleostomi</taxon>
        <taxon>Lepidosauria</taxon>
        <taxon>Squamata</taxon>
        <taxon>Bifurcata</taxon>
        <taxon>Unidentata</taxon>
        <taxon>Episquamata</taxon>
        <taxon>Toxicofera</taxon>
        <taxon>Serpentes</taxon>
        <taxon>Colubroidea</taxon>
        <taxon>Viperidae</taxon>
        <taxon>Crotalinae</taxon>
        <taxon>Crotalus</taxon>
    </lineage>
</organism>
<evidence type="ECO:0000256" key="6">
    <source>
        <dbReference type="ARBA" id="ARBA00022490"/>
    </source>
</evidence>
<comment type="subcellular location">
    <subcellularLocation>
        <location evidence="2">Cell membrane</location>
        <topology evidence="2">Lipid-anchor</topology>
    </subcellularLocation>
    <subcellularLocation>
        <location evidence="3">Cytoplasm</location>
        <location evidence="3">Cytoskeleton</location>
    </subcellularLocation>
    <subcellularLocation>
        <location evidence="1">Nucleus</location>
    </subcellularLocation>
</comment>
<dbReference type="GO" id="GO:0005829">
    <property type="term" value="C:cytosol"/>
    <property type="evidence" value="ECO:0007669"/>
    <property type="project" value="UniProtKB-ARBA"/>
</dbReference>
<evidence type="ECO:0000256" key="3">
    <source>
        <dbReference type="ARBA" id="ARBA00004245"/>
    </source>
</evidence>
<evidence type="ECO:0000256" key="1">
    <source>
        <dbReference type="ARBA" id="ARBA00004123"/>
    </source>
</evidence>
<feature type="compositionally biased region" description="Basic and acidic residues" evidence="18">
    <location>
        <begin position="139"/>
        <end position="148"/>
    </location>
</feature>
<reference evidence="22 23" key="1">
    <citation type="journal article" date="2024" name="Proc. Natl. Acad. Sci. U.S.A.">
        <title>The genetic regulatory architecture and epigenomic basis for age-related changes in rattlesnake venom.</title>
        <authorList>
            <person name="Hogan M.P."/>
            <person name="Holding M.L."/>
            <person name="Nystrom G.S."/>
            <person name="Colston T.J."/>
            <person name="Bartlett D.A."/>
            <person name="Mason A.J."/>
            <person name="Ellsworth S.A."/>
            <person name="Rautsaw R.M."/>
            <person name="Lawrence K.C."/>
            <person name="Strickland J.L."/>
            <person name="He B."/>
            <person name="Fraser P."/>
            <person name="Margres M.J."/>
            <person name="Gilbert D.M."/>
            <person name="Gibbs H.L."/>
            <person name="Parkinson C.L."/>
            <person name="Rokyta D.R."/>
        </authorList>
    </citation>
    <scope>NUCLEOTIDE SEQUENCE [LARGE SCALE GENOMIC DNA]</scope>
    <source>
        <strain evidence="22">DRR0105</strain>
    </source>
</reference>
<keyword evidence="14" id="KW-0449">Lipoprotein</keyword>
<dbReference type="GO" id="GO:0005886">
    <property type="term" value="C:plasma membrane"/>
    <property type="evidence" value="ECO:0007669"/>
    <property type="project" value="UniProtKB-SubCell"/>
</dbReference>
<dbReference type="SMART" id="SM00461">
    <property type="entry name" value="WH1"/>
    <property type="match status" value="1"/>
</dbReference>
<dbReference type="CDD" id="cd00132">
    <property type="entry name" value="CRIB"/>
    <property type="match status" value="1"/>
</dbReference>
<evidence type="ECO:0000256" key="10">
    <source>
        <dbReference type="ARBA" id="ARBA00023136"/>
    </source>
</evidence>
<gene>
    <name evidence="22" type="ORF">NXF25_006319</name>
</gene>
<keyword evidence="8" id="KW-0677">Repeat</keyword>
<evidence type="ECO:0000256" key="9">
    <source>
        <dbReference type="ARBA" id="ARBA00022960"/>
    </source>
</evidence>
<evidence type="ECO:0000256" key="4">
    <source>
        <dbReference type="ARBA" id="ARBA00005720"/>
    </source>
</evidence>
<comment type="similarity">
    <text evidence="4">Belongs to the CDC42SE/SPEC family.</text>
</comment>
<dbReference type="EMBL" id="JAOTOJ010000002">
    <property type="protein sequence ID" value="KAK9407545.1"/>
    <property type="molecule type" value="Genomic_DNA"/>
</dbReference>
<comment type="caution">
    <text evidence="22">The sequence shown here is derived from an EMBL/GenBank/DDBJ whole genome shotgun (WGS) entry which is preliminary data.</text>
</comment>
<dbReference type="GO" id="GO:0008360">
    <property type="term" value="P:regulation of cell shape"/>
    <property type="evidence" value="ECO:0007669"/>
    <property type="project" value="UniProtKB-KW"/>
</dbReference>
<dbReference type="FunFam" id="3.90.810.10:FF:000008">
    <property type="entry name" value="wiskott-Aldrich syndrome protein"/>
    <property type="match status" value="1"/>
</dbReference>
<keyword evidence="10" id="KW-0472">Membrane</keyword>
<feature type="domain" description="WH1" evidence="20">
    <location>
        <begin position="33"/>
        <end position="142"/>
    </location>
</feature>
<dbReference type="PROSITE" id="PS51082">
    <property type="entry name" value="WH2"/>
    <property type="match status" value="1"/>
</dbReference>
<dbReference type="FunFam" id="3.90.810.10:FF:000003">
    <property type="entry name" value="Neural Wiskott-Aldrich syndrome protein-like"/>
    <property type="match status" value="1"/>
</dbReference>
<dbReference type="InterPro" id="IPR003124">
    <property type="entry name" value="WH2_dom"/>
</dbReference>
<accession>A0AAW1BZW1</accession>
<evidence type="ECO:0000256" key="2">
    <source>
        <dbReference type="ARBA" id="ARBA00004193"/>
    </source>
</evidence>
<evidence type="ECO:0000259" key="20">
    <source>
        <dbReference type="PROSITE" id="PS50229"/>
    </source>
</evidence>